<sequence>MGFSCHSTAVTFVTAVLSVFILGDETAAAGPIQHYILNSASGDIPARHASTDVENIDIANHCSEGGGKKEHCLCLVKVLKHDLNTHDYRVIAARIKPEKNAPRLLSKDRYKKNVPAKPLDPILRALLESPDLMARCELADRFYAQAR</sequence>
<organism evidence="1 2">
    <name type="scientific">Algimonas arctica</name>
    <dbReference type="NCBI Taxonomy" id="1479486"/>
    <lineage>
        <taxon>Bacteria</taxon>
        <taxon>Pseudomonadati</taxon>
        <taxon>Pseudomonadota</taxon>
        <taxon>Alphaproteobacteria</taxon>
        <taxon>Maricaulales</taxon>
        <taxon>Robiginitomaculaceae</taxon>
        <taxon>Algimonas</taxon>
    </lineage>
</organism>
<dbReference type="AlphaFoldDB" id="A0A8J3G329"/>
<gene>
    <name evidence="1" type="ORF">GCM10009069_25640</name>
</gene>
<reference evidence="1" key="1">
    <citation type="journal article" date="2014" name="Int. J. Syst. Evol. Microbiol.">
        <title>Complete genome sequence of Corynebacterium casei LMG S-19264T (=DSM 44701T), isolated from a smear-ripened cheese.</title>
        <authorList>
            <consortium name="US DOE Joint Genome Institute (JGI-PGF)"/>
            <person name="Walter F."/>
            <person name="Albersmeier A."/>
            <person name="Kalinowski J."/>
            <person name="Ruckert C."/>
        </authorList>
    </citation>
    <scope>NUCLEOTIDE SEQUENCE</scope>
    <source>
        <strain evidence="1">KCTC 32513</strain>
    </source>
</reference>
<name>A0A8J3G329_9PROT</name>
<dbReference type="EMBL" id="BMZH01000012">
    <property type="protein sequence ID" value="GHB01626.1"/>
    <property type="molecule type" value="Genomic_DNA"/>
</dbReference>
<protein>
    <submittedName>
        <fullName evidence="1">Uncharacterized protein</fullName>
    </submittedName>
</protein>
<keyword evidence="2" id="KW-1185">Reference proteome</keyword>
<evidence type="ECO:0000313" key="2">
    <source>
        <dbReference type="Proteomes" id="UP000634004"/>
    </source>
</evidence>
<reference evidence="1" key="2">
    <citation type="submission" date="2020-09" db="EMBL/GenBank/DDBJ databases">
        <authorList>
            <person name="Sun Q."/>
            <person name="Kim S."/>
        </authorList>
    </citation>
    <scope>NUCLEOTIDE SEQUENCE</scope>
    <source>
        <strain evidence="1">KCTC 32513</strain>
    </source>
</reference>
<proteinExistence type="predicted"/>
<evidence type="ECO:0000313" key="1">
    <source>
        <dbReference type="EMBL" id="GHB01626.1"/>
    </source>
</evidence>
<dbReference type="RefSeq" id="WP_189499077.1">
    <property type="nucleotide sequence ID" value="NZ_BMZH01000012.1"/>
</dbReference>
<dbReference type="Proteomes" id="UP000634004">
    <property type="component" value="Unassembled WGS sequence"/>
</dbReference>
<comment type="caution">
    <text evidence="1">The sequence shown here is derived from an EMBL/GenBank/DDBJ whole genome shotgun (WGS) entry which is preliminary data.</text>
</comment>
<accession>A0A8J3G329</accession>